<dbReference type="PANTHER" id="PTHR12753:SF0">
    <property type="entry name" value="ALPHA N-TERMINAL PROTEIN METHYLTRANSFERASE 1"/>
    <property type="match status" value="1"/>
</dbReference>
<comment type="catalytic activity">
    <reaction evidence="8">
        <text>N-terminal L-seryl-L-prolyl-L-lysyl-[protein] + 3 S-adenosyl-L-methionine = N-terminal N,N,N-trimethyl-L-seryl-L-prolyl-L-lysyl-[protein] + 3 S-adenosyl-L-homocysteine + 3 H(+)</text>
        <dbReference type="Rhea" id="RHEA:54724"/>
        <dbReference type="Rhea" id="RHEA-COMP:13789"/>
        <dbReference type="Rhea" id="RHEA-COMP:13973"/>
        <dbReference type="ChEBI" id="CHEBI:15378"/>
        <dbReference type="ChEBI" id="CHEBI:57856"/>
        <dbReference type="ChEBI" id="CHEBI:59789"/>
        <dbReference type="ChEBI" id="CHEBI:138061"/>
        <dbReference type="ChEBI" id="CHEBI:138317"/>
        <dbReference type="EC" id="2.1.1.244"/>
    </reaction>
</comment>
<sequence>MPAKSSSQSQADNARDEEVAADSYIDRDAGIKYWSDRPATQATMLGELGQFSWYTRIDLQGSRNFLAKVRRLLPDMASSENGKLPRGVDCGAGVGRVTEGFVSKVCGKVDIVEPVEKFAKVVEEGELKQSGIVEDVYIMGLEAWQPQKKYDLIWVQWCVGHLTDAELSQFLLRAKESLSETGIICFKENNTTMDGEDIYDEEDSSVTRCDSKFRSLFEEAGLKLVLSEIQTGFPKSFNLLPVRSYALRPIAA</sequence>
<evidence type="ECO:0000256" key="3">
    <source>
        <dbReference type="ARBA" id="ARBA00022679"/>
    </source>
</evidence>
<organism evidence="12 13">
    <name type="scientific">Ascosphaera apis ARSEF 7405</name>
    <dbReference type="NCBI Taxonomy" id="392613"/>
    <lineage>
        <taxon>Eukaryota</taxon>
        <taxon>Fungi</taxon>
        <taxon>Dikarya</taxon>
        <taxon>Ascomycota</taxon>
        <taxon>Pezizomycotina</taxon>
        <taxon>Eurotiomycetes</taxon>
        <taxon>Eurotiomycetidae</taxon>
        <taxon>Onygenales</taxon>
        <taxon>Ascosphaeraceae</taxon>
        <taxon>Ascosphaera</taxon>
    </lineage>
</organism>
<keyword evidence="3" id="KW-0808">Transferase</keyword>
<comment type="caution">
    <text evidence="12">The sequence shown here is derived from an EMBL/GenBank/DDBJ whole genome shotgun (WGS) entry which is preliminary data.</text>
</comment>
<dbReference type="GO" id="GO:0032259">
    <property type="term" value="P:methylation"/>
    <property type="evidence" value="ECO:0007669"/>
    <property type="project" value="UniProtKB-KW"/>
</dbReference>
<dbReference type="EC" id="2.1.1.244" evidence="5"/>
<dbReference type="AlphaFoldDB" id="A0A167WNE5"/>
<proteinExistence type="inferred from homology"/>
<dbReference type="PIRSF" id="PIRSF016958">
    <property type="entry name" value="DUF858_MeTrfase_lik"/>
    <property type="match status" value="1"/>
</dbReference>
<feature type="binding site" evidence="11">
    <location>
        <position position="91"/>
    </location>
    <ligand>
        <name>S-adenosyl-L-methionine</name>
        <dbReference type="ChEBI" id="CHEBI:59789"/>
    </ligand>
</feature>
<feature type="binding site" evidence="11">
    <location>
        <position position="96"/>
    </location>
    <ligand>
        <name>S-adenosyl-L-methionine</name>
        <dbReference type="ChEBI" id="CHEBI:59789"/>
    </ligand>
</feature>
<keyword evidence="13" id="KW-1185">Reference proteome</keyword>
<dbReference type="InterPro" id="IPR008576">
    <property type="entry name" value="MeTrfase_NTM1"/>
</dbReference>
<accession>A0A167WNE5</accession>
<comment type="catalytic activity">
    <reaction evidence="9">
        <text>N-terminal L-prolyl-L-prolyl-L-lysyl-[protein] + 2 S-adenosyl-L-methionine = N-terminal N,N-dimethyl-L-prolyl-L-prolyl-L-lysyl-[protein] + 2 S-adenosyl-L-homocysteine + 2 H(+)</text>
        <dbReference type="Rhea" id="RHEA:54736"/>
        <dbReference type="Rhea" id="RHEA-COMP:13787"/>
        <dbReference type="Rhea" id="RHEA-COMP:13974"/>
        <dbReference type="ChEBI" id="CHEBI:15378"/>
        <dbReference type="ChEBI" id="CHEBI:57856"/>
        <dbReference type="ChEBI" id="CHEBI:59789"/>
        <dbReference type="ChEBI" id="CHEBI:138059"/>
        <dbReference type="ChEBI" id="CHEBI:138318"/>
        <dbReference type="EC" id="2.1.1.244"/>
    </reaction>
</comment>
<evidence type="ECO:0000256" key="9">
    <source>
        <dbReference type="ARBA" id="ARBA00047885"/>
    </source>
</evidence>
<dbReference type="InterPro" id="IPR029063">
    <property type="entry name" value="SAM-dependent_MTases_sf"/>
</dbReference>
<feature type="binding site" evidence="11">
    <location>
        <position position="156"/>
    </location>
    <ligand>
        <name>S-adenosyl-L-methionine</name>
        <dbReference type="ChEBI" id="CHEBI:59789"/>
    </ligand>
</feature>
<dbReference type="PANTHER" id="PTHR12753">
    <property type="entry name" value="AD-003 - RELATED"/>
    <property type="match status" value="1"/>
</dbReference>
<gene>
    <name evidence="12" type="ORF">AAP_04564</name>
</gene>
<evidence type="ECO:0000313" key="13">
    <source>
        <dbReference type="Proteomes" id="UP000242877"/>
    </source>
</evidence>
<evidence type="ECO:0000256" key="2">
    <source>
        <dbReference type="ARBA" id="ARBA00022603"/>
    </source>
</evidence>
<evidence type="ECO:0000256" key="8">
    <source>
        <dbReference type="ARBA" id="ARBA00047306"/>
    </source>
</evidence>
<evidence type="ECO:0000256" key="4">
    <source>
        <dbReference type="ARBA" id="ARBA00022691"/>
    </source>
</evidence>
<dbReference type="GO" id="GO:0071885">
    <property type="term" value="F:N-terminal protein N-methyltransferase activity"/>
    <property type="evidence" value="ECO:0007669"/>
    <property type="project" value="UniProtKB-EC"/>
</dbReference>
<reference evidence="12 13" key="1">
    <citation type="journal article" date="2016" name="Genome Biol. Evol.">
        <title>Divergent and convergent evolution of fungal pathogenicity.</title>
        <authorList>
            <person name="Shang Y."/>
            <person name="Xiao G."/>
            <person name="Zheng P."/>
            <person name="Cen K."/>
            <person name="Zhan S."/>
            <person name="Wang C."/>
        </authorList>
    </citation>
    <scope>NUCLEOTIDE SEQUENCE [LARGE SCALE GENOMIC DNA]</scope>
    <source>
        <strain evidence="12 13">ARSEF 7405</strain>
    </source>
</reference>
<comment type="similarity">
    <text evidence="1">Belongs to the methyltransferase superfamily. NTM1 family.</text>
</comment>
<evidence type="ECO:0000256" key="1">
    <source>
        <dbReference type="ARBA" id="ARBA00009059"/>
    </source>
</evidence>
<protein>
    <recommendedName>
        <fullName evidence="6">Alpha N-terminal protein methyltransferase 1</fullName>
        <ecNumber evidence="5">2.1.1.244</ecNumber>
    </recommendedName>
    <alternativeName>
        <fullName evidence="7">X-Pro-Lys N-terminal protein methyltransferase 1</fullName>
    </alternativeName>
</protein>
<dbReference type="EMBL" id="AZGZ01000022">
    <property type="protein sequence ID" value="KZZ89079.1"/>
    <property type="molecule type" value="Genomic_DNA"/>
</dbReference>
<dbReference type="Pfam" id="PF05891">
    <property type="entry name" value="Methyltransf_PK"/>
    <property type="match status" value="1"/>
</dbReference>
<comment type="catalytic activity">
    <reaction evidence="10">
        <text>N-terminal L-alanyl-L-prolyl-L-lysyl-[protein] + 3 S-adenosyl-L-methionine = N-terminal N,N,N-trimethyl-L-alanyl-L-prolyl-L-lysyl-[protein] + 3 S-adenosyl-L-homocysteine + 3 H(+)</text>
        <dbReference type="Rhea" id="RHEA:54712"/>
        <dbReference type="Rhea" id="RHEA-COMP:13785"/>
        <dbReference type="Rhea" id="RHEA-COMP:13971"/>
        <dbReference type="ChEBI" id="CHEBI:15378"/>
        <dbReference type="ChEBI" id="CHEBI:57856"/>
        <dbReference type="ChEBI" id="CHEBI:59789"/>
        <dbReference type="ChEBI" id="CHEBI:138057"/>
        <dbReference type="ChEBI" id="CHEBI:138315"/>
        <dbReference type="EC" id="2.1.1.244"/>
    </reaction>
</comment>
<evidence type="ECO:0000256" key="5">
    <source>
        <dbReference type="ARBA" id="ARBA00039112"/>
    </source>
</evidence>
<name>A0A167WNE5_9EURO</name>
<keyword evidence="2" id="KW-0489">Methyltransferase</keyword>
<dbReference type="SUPFAM" id="SSF53335">
    <property type="entry name" value="S-adenosyl-L-methionine-dependent methyltransferases"/>
    <property type="match status" value="1"/>
</dbReference>
<dbReference type="Gene3D" id="3.40.50.150">
    <property type="entry name" value="Vaccinia Virus protein VP39"/>
    <property type="match status" value="1"/>
</dbReference>
<evidence type="ECO:0000256" key="6">
    <source>
        <dbReference type="ARBA" id="ARBA00039449"/>
    </source>
</evidence>
<evidence type="ECO:0000256" key="7">
    <source>
        <dbReference type="ARBA" id="ARBA00043129"/>
    </source>
</evidence>
<dbReference type="Proteomes" id="UP000242877">
    <property type="component" value="Unassembled WGS sequence"/>
</dbReference>
<dbReference type="GO" id="GO:0005829">
    <property type="term" value="C:cytosol"/>
    <property type="evidence" value="ECO:0007669"/>
    <property type="project" value="EnsemblFungi"/>
</dbReference>
<dbReference type="GO" id="GO:0002181">
    <property type="term" value="P:cytoplasmic translation"/>
    <property type="evidence" value="ECO:0007669"/>
    <property type="project" value="EnsemblFungi"/>
</dbReference>
<dbReference type="OrthoDB" id="1298661at2759"/>
<dbReference type="CDD" id="cd02440">
    <property type="entry name" value="AdoMet_MTases"/>
    <property type="match status" value="1"/>
</dbReference>
<dbReference type="VEuPathDB" id="FungiDB:AAP_04564"/>
<evidence type="ECO:0000256" key="11">
    <source>
        <dbReference type="PIRSR" id="PIRSR016958-1"/>
    </source>
</evidence>
<keyword evidence="4 11" id="KW-0949">S-adenosyl-L-methionine</keyword>
<evidence type="ECO:0000313" key="12">
    <source>
        <dbReference type="EMBL" id="KZZ89079.1"/>
    </source>
</evidence>
<evidence type="ECO:0000256" key="10">
    <source>
        <dbReference type="ARBA" id="ARBA00048167"/>
    </source>
</evidence>